<gene>
    <name evidence="1" type="primary">yaiW</name>
    <name evidence="1" type="ORF">PROAA_550010</name>
</gene>
<accession>A0A1A8Y056</accession>
<name>A0A1A8Y056_9RHOO</name>
<protein>
    <submittedName>
        <fullName evidence="1">Putative lipoprotein</fullName>
    </submittedName>
</protein>
<evidence type="ECO:0000313" key="2">
    <source>
        <dbReference type="Proteomes" id="UP000199600"/>
    </source>
</evidence>
<dbReference type="Pfam" id="PF07759">
    <property type="entry name" value="DUF1615"/>
    <property type="match status" value="1"/>
</dbReference>
<dbReference type="AlphaFoldDB" id="A0A1A8Y056"/>
<keyword evidence="2" id="KW-1185">Reference proteome</keyword>
<dbReference type="InterPro" id="IPR011673">
    <property type="entry name" value="DUF1615"/>
</dbReference>
<evidence type="ECO:0000313" key="1">
    <source>
        <dbReference type="EMBL" id="SBT10565.1"/>
    </source>
</evidence>
<dbReference type="EMBL" id="FLQY01000357">
    <property type="protein sequence ID" value="SBT10565.1"/>
    <property type="molecule type" value="Genomic_DNA"/>
</dbReference>
<proteinExistence type="predicted"/>
<keyword evidence="1" id="KW-0449">Lipoprotein</keyword>
<organism evidence="1 2">
    <name type="scientific">Candidatus Propionivibrio aalborgensis</name>
    <dbReference type="NCBI Taxonomy" id="1860101"/>
    <lineage>
        <taxon>Bacteria</taxon>
        <taxon>Pseudomonadati</taxon>
        <taxon>Pseudomonadota</taxon>
        <taxon>Betaproteobacteria</taxon>
        <taxon>Rhodocyclales</taxon>
        <taxon>Rhodocyclaceae</taxon>
        <taxon>Propionivibrio</taxon>
    </lineage>
</organism>
<dbReference type="Proteomes" id="UP000199600">
    <property type="component" value="Unassembled WGS sequence"/>
</dbReference>
<reference evidence="1 2" key="1">
    <citation type="submission" date="2016-06" db="EMBL/GenBank/DDBJ databases">
        <authorList>
            <person name="Kjaerup R.B."/>
            <person name="Dalgaard T.S."/>
            <person name="Juul-Madsen H.R."/>
        </authorList>
    </citation>
    <scope>NUCLEOTIDE SEQUENCE [LARGE SCALE GENOMIC DNA]</scope>
    <source>
        <strain evidence="1">2</strain>
    </source>
</reference>
<sequence>MTPKQPSISDADRTQLKIALSPLPAAILFPDAIWPRYRRLPHELAVLSQMLPTPRSPSSASISLYARTCIAILGVATLAGCASGVREPEFSPSRPSDVRTQIASLLPAHTVDRPAWAADIHTAFTALDIKPDLQSICAVIAVTEQESSFRADPAVPNLGRIAWKEIDRRAERLGVPEFAVRVALKISSPTGKSYSERIDAAKTERELSEIFEDLISMVPMGKRLFADWNPVRTGGPMQVGIAFAERYAQEHSYPYTVKDSIRHEVFTRRGGMYFGIAHLLGYTASYEKYIYRFADYNAGQYASRNAAFQNATRLVSGKPLDLDGDLVREGNDDLAKPGSTELAVRSIGKSLGMTRQAIRQALELGNSQSFDRSALYLRMFELADRIARQPLPRAVIPQIALHGPKITRKLTTEWFASRVDERYRRCLARAADPTDR</sequence>